<feature type="domain" description="CN hydrolase" evidence="1">
    <location>
        <begin position="5"/>
        <end position="239"/>
    </location>
</feature>
<keyword evidence="2" id="KW-0378">Hydrolase</keyword>
<sequence length="242" mass="27316">MHKKYLLCTLSFETTSDYNANLHTLLSSIKSVKENSIIVAPEVVLTGFDYENFEAVTAFAPSAIEAIKKASINKTVILTIIEKRDGSVYNFAKVFHNGVVIYERAKAKLFKFGGEEKYFVEGNTKDIDFVVVEGIKIAILICFELRFKELWSKCEGADVIAVPAWWGKIRSEHFKILTQSLALMNQCYVIASDSKNDECTKISAIIAPDSTAYYNGNTPCLKVEYKKKDISLMRRYMDVGIE</sequence>
<dbReference type="InterPro" id="IPR036526">
    <property type="entry name" value="C-N_Hydrolase_sf"/>
</dbReference>
<dbReference type="GO" id="GO:0004040">
    <property type="term" value="F:amidase activity"/>
    <property type="evidence" value="ECO:0007669"/>
    <property type="project" value="UniProtKB-EC"/>
</dbReference>
<accession>A0A1W1CJ53</accession>
<dbReference type="PANTHER" id="PTHR47799">
    <property type="entry name" value="OMEGA-AMIDASE YAFV"/>
    <property type="match status" value="1"/>
</dbReference>
<dbReference type="InterPro" id="IPR052737">
    <property type="entry name" value="Omega-amidase_YafV"/>
</dbReference>
<dbReference type="Gene3D" id="3.60.110.10">
    <property type="entry name" value="Carbon-nitrogen hydrolase"/>
    <property type="match status" value="1"/>
</dbReference>
<evidence type="ECO:0000313" key="2">
    <source>
        <dbReference type="EMBL" id="SFV65888.1"/>
    </source>
</evidence>
<dbReference type="PANTHER" id="PTHR47799:SF1">
    <property type="entry name" value="OMEGA-AMIDASE YAFV"/>
    <property type="match status" value="1"/>
</dbReference>
<organism evidence="2">
    <name type="scientific">hydrothermal vent metagenome</name>
    <dbReference type="NCBI Taxonomy" id="652676"/>
    <lineage>
        <taxon>unclassified sequences</taxon>
        <taxon>metagenomes</taxon>
        <taxon>ecological metagenomes</taxon>
    </lineage>
</organism>
<dbReference type="Pfam" id="PF00795">
    <property type="entry name" value="CN_hydrolase"/>
    <property type="match status" value="1"/>
</dbReference>
<proteinExistence type="predicted"/>
<protein>
    <submittedName>
        <fullName evidence="2">Aliphatic amidase AmiE</fullName>
        <ecNumber evidence="2">3.5.1.4</ecNumber>
    </submittedName>
</protein>
<dbReference type="SUPFAM" id="SSF56317">
    <property type="entry name" value="Carbon-nitrogen hydrolase"/>
    <property type="match status" value="1"/>
</dbReference>
<dbReference type="GO" id="GO:0106008">
    <property type="term" value="F:2-oxoglutaramate amidase activity"/>
    <property type="evidence" value="ECO:0007669"/>
    <property type="project" value="TreeGrafter"/>
</dbReference>
<dbReference type="PROSITE" id="PS50263">
    <property type="entry name" value="CN_HYDROLASE"/>
    <property type="match status" value="1"/>
</dbReference>
<gene>
    <name evidence="2" type="ORF">MNB_SM-5-631</name>
</gene>
<evidence type="ECO:0000259" key="1">
    <source>
        <dbReference type="PROSITE" id="PS50263"/>
    </source>
</evidence>
<dbReference type="EC" id="3.5.1.4" evidence="2"/>
<dbReference type="InterPro" id="IPR003010">
    <property type="entry name" value="C-N_Hydrolase"/>
</dbReference>
<name>A0A1W1CJ53_9ZZZZ</name>
<dbReference type="EMBL" id="FPHH01000090">
    <property type="protein sequence ID" value="SFV65888.1"/>
    <property type="molecule type" value="Genomic_DNA"/>
</dbReference>
<reference evidence="2" key="1">
    <citation type="submission" date="2016-10" db="EMBL/GenBank/DDBJ databases">
        <authorList>
            <person name="de Groot N.N."/>
        </authorList>
    </citation>
    <scope>NUCLEOTIDE SEQUENCE</scope>
</reference>
<dbReference type="GO" id="GO:0050152">
    <property type="term" value="F:omega-amidase activity"/>
    <property type="evidence" value="ECO:0007669"/>
    <property type="project" value="TreeGrafter"/>
</dbReference>
<dbReference type="AlphaFoldDB" id="A0A1W1CJ53"/>
<dbReference type="CDD" id="cd07197">
    <property type="entry name" value="nitrilase"/>
    <property type="match status" value="1"/>
</dbReference>